<sequence>MANSSAFYQACAEQSLRNAEASLLANVRERHLHSAKAWQAMADRFASIEANRREIQDNQTSIGTSGHGVLPQ</sequence>
<evidence type="ECO:0000313" key="1">
    <source>
        <dbReference type="EMBL" id="GMM59760.1"/>
    </source>
</evidence>
<reference evidence="1 2" key="1">
    <citation type="submission" date="2023-06" db="EMBL/GenBank/DDBJ databases">
        <title>Draft genome sequence of Novosphingobium sp. strain IK01.</title>
        <authorList>
            <person name="Hatamoto M."/>
            <person name="Ikarashi T."/>
            <person name="Yamaguchi T."/>
        </authorList>
    </citation>
    <scope>NUCLEOTIDE SEQUENCE [LARGE SCALE GENOMIC DNA]</scope>
    <source>
        <strain evidence="1 2">IK01</strain>
    </source>
</reference>
<protein>
    <submittedName>
        <fullName evidence="1">Uncharacterized protein</fullName>
    </submittedName>
</protein>
<comment type="caution">
    <text evidence="1">The sequence shown here is derived from an EMBL/GenBank/DDBJ whole genome shotgun (WGS) entry which is preliminary data.</text>
</comment>
<accession>A0ABQ6P3W2</accession>
<evidence type="ECO:0000313" key="2">
    <source>
        <dbReference type="Proteomes" id="UP001187221"/>
    </source>
</evidence>
<dbReference type="EMBL" id="BTFW01000001">
    <property type="protein sequence ID" value="GMM59760.1"/>
    <property type="molecule type" value="Genomic_DNA"/>
</dbReference>
<keyword evidence="2" id="KW-1185">Reference proteome</keyword>
<gene>
    <name evidence="1" type="ORF">NUTIK01_05370</name>
</gene>
<organism evidence="1 2">
    <name type="scientific">Novosphingobium pituita</name>
    <dbReference type="NCBI Taxonomy" id="3056842"/>
    <lineage>
        <taxon>Bacteria</taxon>
        <taxon>Pseudomonadati</taxon>
        <taxon>Pseudomonadota</taxon>
        <taxon>Alphaproteobacteria</taxon>
        <taxon>Sphingomonadales</taxon>
        <taxon>Sphingomonadaceae</taxon>
        <taxon>Novosphingobium</taxon>
    </lineage>
</organism>
<dbReference type="RefSeq" id="WP_317973603.1">
    <property type="nucleotide sequence ID" value="NZ_BTFW01000001.1"/>
</dbReference>
<proteinExistence type="predicted"/>
<dbReference type="Proteomes" id="UP001187221">
    <property type="component" value="Unassembled WGS sequence"/>
</dbReference>
<name>A0ABQ6P3W2_9SPHN</name>